<feature type="transmembrane region" description="Helical" evidence="9">
    <location>
        <begin position="79"/>
        <end position="98"/>
    </location>
</feature>
<dbReference type="GO" id="GO:0005886">
    <property type="term" value="C:plasma membrane"/>
    <property type="evidence" value="ECO:0007669"/>
    <property type="project" value="UniProtKB-SubCell"/>
</dbReference>
<dbReference type="GO" id="GO:0004930">
    <property type="term" value="F:G protein-coupled receptor activity"/>
    <property type="evidence" value="ECO:0007669"/>
    <property type="project" value="UniProtKB-KW"/>
</dbReference>
<evidence type="ECO:0000256" key="6">
    <source>
        <dbReference type="ARBA" id="ARBA00023136"/>
    </source>
</evidence>
<feature type="transmembrane region" description="Helical" evidence="9">
    <location>
        <begin position="154"/>
        <end position="176"/>
    </location>
</feature>
<keyword evidence="3 9" id="KW-0812">Transmembrane</keyword>
<keyword evidence="4 9" id="KW-1133">Transmembrane helix</keyword>
<feature type="transmembrane region" description="Helical" evidence="9">
    <location>
        <begin position="242"/>
        <end position="263"/>
    </location>
</feature>
<dbReference type="InterPro" id="IPR017452">
    <property type="entry name" value="GPCR_Rhodpsn_7TM"/>
</dbReference>
<evidence type="ECO:0000256" key="2">
    <source>
        <dbReference type="ARBA" id="ARBA00022475"/>
    </source>
</evidence>
<keyword evidence="2" id="KW-1003">Cell membrane</keyword>
<feature type="transmembrane region" description="Helical" evidence="9">
    <location>
        <begin position="208"/>
        <end position="230"/>
    </location>
</feature>
<keyword evidence="12" id="KW-1185">Reference proteome</keyword>
<dbReference type="PRINTS" id="PR00237">
    <property type="entry name" value="GPCRRHODOPSN"/>
</dbReference>
<dbReference type="EMBL" id="CAJNOR010002175">
    <property type="protein sequence ID" value="CAF1258325.1"/>
    <property type="molecule type" value="Genomic_DNA"/>
</dbReference>
<evidence type="ECO:0000256" key="7">
    <source>
        <dbReference type="ARBA" id="ARBA00023170"/>
    </source>
</evidence>
<evidence type="ECO:0000256" key="1">
    <source>
        <dbReference type="ARBA" id="ARBA00004651"/>
    </source>
</evidence>
<reference evidence="11" key="1">
    <citation type="submission" date="2021-02" db="EMBL/GenBank/DDBJ databases">
        <authorList>
            <person name="Nowell W R."/>
        </authorList>
    </citation>
    <scope>NUCLEOTIDE SEQUENCE</scope>
</reference>
<keyword evidence="8" id="KW-0807">Transducer</keyword>
<dbReference type="PANTHER" id="PTHR24228">
    <property type="entry name" value="B2 BRADYKININ RECEPTOR/ANGIOTENSIN II RECEPTOR"/>
    <property type="match status" value="1"/>
</dbReference>
<evidence type="ECO:0000259" key="10">
    <source>
        <dbReference type="PROSITE" id="PS50262"/>
    </source>
</evidence>
<dbReference type="AlphaFoldDB" id="A0A815AJK8"/>
<evidence type="ECO:0000313" key="11">
    <source>
        <dbReference type="EMBL" id="CAF1258325.1"/>
    </source>
</evidence>
<comment type="subcellular location">
    <subcellularLocation>
        <location evidence="1">Cell membrane</location>
        <topology evidence="1">Multi-pass membrane protein</topology>
    </subcellularLocation>
</comment>
<keyword evidence="7" id="KW-0675">Receptor</keyword>
<feature type="transmembrane region" description="Helical" evidence="9">
    <location>
        <begin position="44"/>
        <end position="67"/>
    </location>
</feature>
<feature type="transmembrane region" description="Helical" evidence="9">
    <location>
        <begin position="119"/>
        <end position="139"/>
    </location>
</feature>
<dbReference type="Proteomes" id="UP000663828">
    <property type="component" value="Unassembled WGS sequence"/>
</dbReference>
<evidence type="ECO:0000256" key="5">
    <source>
        <dbReference type="ARBA" id="ARBA00023040"/>
    </source>
</evidence>
<evidence type="ECO:0000256" key="8">
    <source>
        <dbReference type="ARBA" id="ARBA00023224"/>
    </source>
</evidence>
<accession>A0A815AJK8</accession>
<feature type="transmembrane region" description="Helical" evidence="9">
    <location>
        <begin position="6"/>
        <end position="32"/>
    </location>
</feature>
<feature type="domain" description="G-protein coupled receptors family 1 profile" evidence="10">
    <location>
        <begin position="21"/>
        <end position="264"/>
    </location>
</feature>
<organism evidence="11 12">
    <name type="scientific">Adineta ricciae</name>
    <name type="common">Rotifer</name>
    <dbReference type="NCBI Taxonomy" id="249248"/>
    <lineage>
        <taxon>Eukaryota</taxon>
        <taxon>Metazoa</taxon>
        <taxon>Spiralia</taxon>
        <taxon>Gnathifera</taxon>
        <taxon>Rotifera</taxon>
        <taxon>Eurotatoria</taxon>
        <taxon>Bdelloidea</taxon>
        <taxon>Adinetida</taxon>
        <taxon>Adinetidae</taxon>
        <taxon>Adineta</taxon>
    </lineage>
</organism>
<protein>
    <recommendedName>
        <fullName evidence="10">G-protein coupled receptors family 1 profile domain-containing protein</fullName>
    </recommendedName>
</protein>
<dbReference type="Gene3D" id="1.20.1070.10">
    <property type="entry name" value="Rhodopsin 7-helix transmembrane proteins"/>
    <property type="match status" value="1"/>
</dbReference>
<evidence type="ECO:0000313" key="12">
    <source>
        <dbReference type="Proteomes" id="UP000663828"/>
    </source>
</evidence>
<dbReference type="CDD" id="cd00637">
    <property type="entry name" value="7tm_classA_rhodopsin-like"/>
    <property type="match status" value="1"/>
</dbReference>
<dbReference type="PANTHER" id="PTHR24228:SF59">
    <property type="entry name" value="NEUROPEPTIDE RECEPTOR 15"/>
    <property type="match status" value="1"/>
</dbReference>
<dbReference type="Pfam" id="PF00001">
    <property type="entry name" value="7tm_1"/>
    <property type="match status" value="1"/>
</dbReference>
<gene>
    <name evidence="11" type="ORF">XAT740_LOCUS26639</name>
</gene>
<dbReference type="SUPFAM" id="SSF81321">
    <property type="entry name" value="Family A G protein-coupled receptor-like"/>
    <property type="match status" value="1"/>
</dbReference>
<name>A0A815AJK8_ADIRI</name>
<evidence type="ECO:0000256" key="3">
    <source>
        <dbReference type="ARBA" id="ARBA00022692"/>
    </source>
</evidence>
<evidence type="ECO:0000256" key="9">
    <source>
        <dbReference type="SAM" id="Phobius"/>
    </source>
</evidence>
<dbReference type="PROSITE" id="PS50262">
    <property type="entry name" value="G_PROTEIN_RECEP_F1_2"/>
    <property type="match status" value="1"/>
</dbReference>
<sequence length="277" mass="32171">MTESSILTILAIALLVLIILLAVIYLIPIIFIRRLHTVNNLFTLNLAVAAICCSVYWLTYFLLFIFYTDALGGNISCVVLDYFQMMCSLQVPLAIVATSIHRLCSIVYPTKPYFKKKRWGVICIGGQWIACIVLSVPQISFNNPECNFHLWRKIYTLIVLVIIPSIICLINNILIFQHVRNSTNRIQPLGNDGKENQRQQISDRDLHLLRHMIIMFCFFIGGWTPIYLYTCIVSHMSFNETIPALFVLFAEFSLLMDIVDLYLYNREWRRFCIEKVR</sequence>
<keyword evidence="5" id="KW-0297">G-protein coupled receptor</keyword>
<keyword evidence="6 9" id="KW-0472">Membrane</keyword>
<evidence type="ECO:0000256" key="4">
    <source>
        <dbReference type="ARBA" id="ARBA00022989"/>
    </source>
</evidence>
<proteinExistence type="predicted"/>
<comment type="caution">
    <text evidence="11">The sequence shown here is derived from an EMBL/GenBank/DDBJ whole genome shotgun (WGS) entry which is preliminary data.</text>
</comment>
<dbReference type="InterPro" id="IPR000276">
    <property type="entry name" value="GPCR_Rhodpsn"/>
</dbReference>